<feature type="domain" description="HTH tetR-type" evidence="5">
    <location>
        <begin position="1"/>
        <end position="55"/>
    </location>
</feature>
<reference evidence="6 7" key="1">
    <citation type="submission" date="2016-10" db="EMBL/GenBank/DDBJ databases">
        <authorList>
            <person name="de Groot N.N."/>
        </authorList>
    </citation>
    <scope>NUCLEOTIDE SEQUENCE [LARGE SCALE GENOMIC DNA]</scope>
    <source>
        <strain evidence="6 7">DSM 2698</strain>
    </source>
</reference>
<dbReference type="Pfam" id="PF00440">
    <property type="entry name" value="TetR_N"/>
    <property type="match status" value="1"/>
</dbReference>
<keyword evidence="3" id="KW-0804">Transcription</keyword>
<evidence type="ECO:0000256" key="2">
    <source>
        <dbReference type="ARBA" id="ARBA00023125"/>
    </source>
</evidence>
<keyword evidence="2 4" id="KW-0238">DNA-binding</keyword>
<dbReference type="PROSITE" id="PS50977">
    <property type="entry name" value="HTH_TETR_2"/>
    <property type="match status" value="1"/>
</dbReference>
<protein>
    <submittedName>
        <fullName evidence="6">Transcriptional regulator, TetR family</fullName>
    </submittedName>
</protein>
<accession>A0A1G5N5H1</accession>
<dbReference type="InterPro" id="IPR036271">
    <property type="entry name" value="Tet_transcr_reg_TetR-rel_C_sf"/>
</dbReference>
<dbReference type="STRING" id="1120955.SAMN03080610_01480"/>
<name>A0A1G5N5H1_AFIMA</name>
<dbReference type="GO" id="GO:0000976">
    <property type="term" value="F:transcription cis-regulatory region binding"/>
    <property type="evidence" value="ECO:0007669"/>
    <property type="project" value="TreeGrafter"/>
</dbReference>
<evidence type="ECO:0000313" key="7">
    <source>
        <dbReference type="Proteomes" id="UP000199347"/>
    </source>
</evidence>
<evidence type="ECO:0000256" key="4">
    <source>
        <dbReference type="PROSITE-ProRule" id="PRU00335"/>
    </source>
</evidence>
<dbReference type="Gene3D" id="1.10.357.10">
    <property type="entry name" value="Tetracycline Repressor, domain 2"/>
    <property type="match status" value="1"/>
</dbReference>
<dbReference type="PRINTS" id="PR00455">
    <property type="entry name" value="HTHTETR"/>
</dbReference>
<proteinExistence type="predicted"/>
<evidence type="ECO:0000256" key="3">
    <source>
        <dbReference type="ARBA" id="ARBA00023163"/>
    </source>
</evidence>
<dbReference type="InterPro" id="IPR050109">
    <property type="entry name" value="HTH-type_TetR-like_transc_reg"/>
</dbReference>
<dbReference type="Pfam" id="PF13305">
    <property type="entry name" value="TetR_C_33"/>
    <property type="match status" value="1"/>
</dbReference>
<dbReference type="EMBL" id="FMVW01000002">
    <property type="protein sequence ID" value="SCZ32148.1"/>
    <property type="molecule type" value="Genomic_DNA"/>
</dbReference>
<feature type="DNA-binding region" description="H-T-H motif" evidence="4">
    <location>
        <begin position="18"/>
        <end position="37"/>
    </location>
</feature>
<dbReference type="InterPro" id="IPR001647">
    <property type="entry name" value="HTH_TetR"/>
</dbReference>
<dbReference type="PANTHER" id="PTHR30055">
    <property type="entry name" value="HTH-TYPE TRANSCRIPTIONAL REGULATOR RUTR"/>
    <property type="match status" value="1"/>
</dbReference>
<dbReference type="AlphaFoldDB" id="A0A1G5N5H1"/>
<keyword evidence="7" id="KW-1185">Reference proteome</keyword>
<sequence length="197" mass="21494">MIDAAERIVSEEGVSAVTARRVASEVGVAVGTTYNFFDNLGALIAAVNARTFAALAETMSEVTVEGRATREVLLDFADRYTAFVHANERRWLAVFETEMPADGAEPPNQPTVDRLFATLETAIRAHDRRIDDKLAGQSARGLWAAVHGLLILSAAGRLGAIRLDSVRPTIEHLVKCHLAGLEELVKRRKDGDQLPMF</sequence>
<dbReference type="SUPFAM" id="SSF46689">
    <property type="entry name" value="Homeodomain-like"/>
    <property type="match status" value="1"/>
</dbReference>
<dbReference type="GO" id="GO:0003700">
    <property type="term" value="F:DNA-binding transcription factor activity"/>
    <property type="evidence" value="ECO:0007669"/>
    <property type="project" value="TreeGrafter"/>
</dbReference>
<dbReference type="InterPro" id="IPR009057">
    <property type="entry name" value="Homeodomain-like_sf"/>
</dbReference>
<organism evidence="6 7">
    <name type="scientific">Afifella marina DSM 2698</name>
    <dbReference type="NCBI Taxonomy" id="1120955"/>
    <lineage>
        <taxon>Bacteria</taxon>
        <taxon>Pseudomonadati</taxon>
        <taxon>Pseudomonadota</taxon>
        <taxon>Alphaproteobacteria</taxon>
        <taxon>Hyphomicrobiales</taxon>
        <taxon>Afifellaceae</taxon>
        <taxon>Afifella</taxon>
    </lineage>
</organism>
<dbReference type="InterPro" id="IPR025996">
    <property type="entry name" value="MT1864/Rv1816-like_C"/>
</dbReference>
<dbReference type="PANTHER" id="PTHR30055:SF234">
    <property type="entry name" value="HTH-TYPE TRANSCRIPTIONAL REGULATOR BETI"/>
    <property type="match status" value="1"/>
</dbReference>
<evidence type="ECO:0000313" key="6">
    <source>
        <dbReference type="EMBL" id="SCZ32148.1"/>
    </source>
</evidence>
<evidence type="ECO:0000259" key="5">
    <source>
        <dbReference type="PROSITE" id="PS50977"/>
    </source>
</evidence>
<dbReference type="SUPFAM" id="SSF48498">
    <property type="entry name" value="Tetracyclin repressor-like, C-terminal domain"/>
    <property type="match status" value="1"/>
</dbReference>
<gene>
    <name evidence="6" type="ORF">SAMN03080610_01480</name>
</gene>
<dbReference type="Proteomes" id="UP000199347">
    <property type="component" value="Unassembled WGS sequence"/>
</dbReference>
<keyword evidence="1" id="KW-0805">Transcription regulation</keyword>
<evidence type="ECO:0000256" key="1">
    <source>
        <dbReference type="ARBA" id="ARBA00023015"/>
    </source>
</evidence>